<evidence type="ECO:0000313" key="7">
    <source>
        <dbReference type="Proteomes" id="UP000509448"/>
    </source>
</evidence>
<dbReference type="OrthoDB" id="372100at2157"/>
<sequence length="126" mass="14402">MEKQELRKLLELRRATKAKKPTFVRQESWRYLRIKPSWRRPHGIHSKIRESVGGHLPLVKVGYRGPRAVRGLHPSGYEEVLVHNPAELAGIDPHRQAVRIASTVGARKREEIIRGARALGLRILNA</sequence>
<dbReference type="InterPro" id="IPR001515">
    <property type="entry name" value="Ribosomal_eL32"/>
</dbReference>
<evidence type="ECO:0000256" key="4">
    <source>
        <dbReference type="ARBA" id="ARBA00035229"/>
    </source>
</evidence>
<dbReference type="HAMAP" id="MF_00810">
    <property type="entry name" value="Ribosomal_eL32"/>
    <property type="match status" value="1"/>
</dbReference>
<dbReference type="AlphaFoldDB" id="A0A4P2VKC1"/>
<evidence type="ECO:0000313" key="6">
    <source>
        <dbReference type="EMBL" id="BBE41715.1"/>
    </source>
</evidence>
<organism evidence="6 7">
    <name type="scientific">Conexivisphaera calida</name>
    <dbReference type="NCBI Taxonomy" id="1874277"/>
    <lineage>
        <taxon>Archaea</taxon>
        <taxon>Nitrososphaerota</taxon>
        <taxon>Conexivisphaeria</taxon>
        <taxon>Conexivisphaerales</taxon>
        <taxon>Conexivisphaeraceae</taxon>
        <taxon>Conexivisphaera</taxon>
    </lineage>
</organism>
<dbReference type="PANTHER" id="PTHR23413:SF1">
    <property type="entry name" value="RIBOSOMAL PROTEIN L32"/>
    <property type="match status" value="1"/>
</dbReference>
<protein>
    <recommendedName>
        <fullName evidence="4 5">Large ribosomal subunit protein eL32</fullName>
    </recommendedName>
</protein>
<keyword evidence="2 5" id="KW-0689">Ribosomal protein</keyword>
<dbReference type="GO" id="GO:0003735">
    <property type="term" value="F:structural constituent of ribosome"/>
    <property type="evidence" value="ECO:0007669"/>
    <property type="project" value="InterPro"/>
</dbReference>
<evidence type="ECO:0000256" key="5">
    <source>
        <dbReference type="HAMAP-Rule" id="MF_00810"/>
    </source>
</evidence>
<dbReference type="SUPFAM" id="SSF52042">
    <property type="entry name" value="Ribosomal protein L32e"/>
    <property type="match status" value="1"/>
</dbReference>
<gene>
    <name evidence="5" type="primary">rpl32e</name>
    <name evidence="6" type="ORF">NAS2_0323</name>
</gene>
<dbReference type="CDD" id="cd00513">
    <property type="entry name" value="Ribosomal_L32_L32e"/>
    <property type="match status" value="1"/>
</dbReference>
<dbReference type="KEGG" id="ccai:NAS2_0323"/>
<dbReference type="RefSeq" id="WP_174448024.1">
    <property type="nucleotide sequence ID" value="NZ_AP018732.1"/>
</dbReference>
<keyword evidence="3 5" id="KW-0687">Ribonucleoprotein</keyword>
<dbReference type="SMART" id="SM01393">
    <property type="entry name" value="Ribosomal_L32e"/>
    <property type="match status" value="1"/>
</dbReference>
<accession>A0A4P2VKC1</accession>
<dbReference type="InterPro" id="IPR023654">
    <property type="entry name" value="Ribosomal_eL32_arc"/>
</dbReference>
<dbReference type="GO" id="GO:0006412">
    <property type="term" value="P:translation"/>
    <property type="evidence" value="ECO:0007669"/>
    <property type="project" value="UniProtKB-UniRule"/>
</dbReference>
<keyword evidence="7" id="KW-1185">Reference proteome</keyword>
<dbReference type="EMBL" id="AP018732">
    <property type="protein sequence ID" value="BBE41715.1"/>
    <property type="molecule type" value="Genomic_DNA"/>
</dbReference>
<dbReference type="PROSITE" id="PS00580">
    <property type="entry name" value="RIBOSOMAL_L32E"/>
    <property type="match status" value="1"/>
</dbReference>
<dbReference type="InterPro" id="IPR036351">
    <property type="entry name" value="Ribosomal_eL32_sf"/>
</dbReference>
<dbReference type="PANTHER" id="PTHR23413">
    <property type="entry name" value="60S RIBOSOMAL PROTEIN L32 AND DNA-DIRECTED RNA POLYMERASE II, SUBUNIT N"/>
    <property type="match status" value="1"/>
</dbReference>
<dbReference type="InterPro" id="IPR018263">
    <property type="entry name" value="Ribosomal_eL32_CS"/>
</dbReference>
<evidence type="ECO:0000256" key="3">
    <source>
        <dbReference type="ARBA" id="ARBA00023274"/>
    </source>
</evidence>
<evidence type="ECO:0000256" key="2">
    <source>
        <dbReference type="ARBA" id="ARBA00022980"/>
    </source>
</evidence>
<comment type="similarity">
    <text evidence="1 5">Belongs to the eukaryotic ribosomal protein eL32 family.</text>
</comment>
<reference evidence="6 7" key="1">
    <citation type="journal article" date="2019" name="ISME J.">
        <title>Isolation and characterization of a thermophilic sulfur- and iron-reducing thaumarchaeote from a terrestrial acidic hot spring.</title>
        <authorList>
            <person name="Kato S."/>
            <person name="Itoh T."/>
            <person name="Yuki M."/>
            <person name="Nagamori M."/>
            <person name="Ohnishi M."/>
            <person name="Uematsu K."/>
            <person name="Suzuki K."/>
            <person name="Takashina T."/>
            <person name="Ohkuma M."/>
        </authorList>
    </citation>
    <scope>NUCLEOTIDE SEQUENCE [LARGE SCALE GENOMIC DNA]</scope>
    <source>
        <strain evidence="6 7">NAS-02</strain>
    </source>
</reference>
<dbReference type="NCBIfam" id="NF006332">
    <property type="entry name" value="PRK08562.1"/>
    <property type="match status" value="1"/>
</dbReference>
<dbReference type="Proteomes" id="UP000509448">
    <property type="component" value="Chromosome"/>
</dbReference>
<dbReference type="GeneID" id="55584141"/>
<evidence type="ECO:0000256" key="1">
    <source>
        <dbReference type="ARBA" id="ARBA00008431"/>
    </source>
</evidence>
<dbReference type="Pfam" id="PF01655">
    <property type="entry name" value="Ribosomal_L32e"/>
    <property type="match status" value="1"/>
</dbReference>
<dbReference type="GO" id="GO:0022625">
    <property type="term" value="C:cytosolic large ribosomal subunit"/>
    <property type="evidence" value="ECO:0007669"/>
    <property type="project" value="TreeGrafter"/>
</dbReference>
<name>A0A4P2VKC1_9ARCH</name>
<proteinExistence type="inferred from homology"/>